<gene>
    <name evidence="8" type="primary">fliDL</name>
    <name evidence="8" type="ORF">GCM10010982_20270</name>
</gene>
<evidence type="ECO:0000313" key="9">
    <source>
        <dbReference type="Proteomes" id="UP000606935"/>
    </source>
</evidence>
<evidence type="ECO:0000256" key="4">
    <source>
        <dbReference type="ARBA" id="ARBA00023143"/>
    </source>
</evidence>
<comment type="subcellular location">
    <subcellularLocation>
        <location evidence="5">Secreted</location>
    </subcellularLocation>
    <subcellularLocation>
        <location evidence="5">Bacterial flagellum</location>
    </subcellularLocation>
</comment>
<keyword evidence="8" id="KW-0282">Flagellum</keyword>
<comment type="subunit">
    <text evidence="2 5">Homopentamer.</text>
</comment>
<feature type="domain" description="Flagellar hook-associated protein 2 C-terminal" evidence="7">
    <location>
        <begin position="211"/>
        <end position="422"/>
    </location>
</feature>
<evidence type="ECO:0000256" key="2">
    <source>
        <dbReference type="ARBA" id="ARBA00011255"/>
    </source>
</evidence>
<evidence type="ECO:0000256" key="3">
    <source>
        <dbReference type="ARBA" id="ARBA00023054"/>
    </source>
</evidence>
<dbReference type="InterPro" id="IPR003481">
    <property type="entry name" value="FliD_N"/>
</dbReference>
<dbReference type="InterPro" id="IPR010809">
    <property type="entry name" value="FliD_C"/>
</dbReference>
<comment type="function">
    <text evidence="5">Required for morphogenesis and for the elongation of the flagellar filament by facilitating polymerization of the flagellin monomers at the tip of growing filament. Forms a capping structure, which prevents flagellin subunits (transported through the central channel of the flagellum) from leaking out without polymerization at the distal end.</text>
</comment>
<dbReference type="Proteomes" id="UP000606935">
    <property type="component" value="Unassembled WGS sequence"/>
</dbReference>
<keyword evidence="8" id="KW-0966">Cell projection</keyword>
<evidence type="ECO:0000259" key="7">
    <source>
        <dbReference type="Pfam" id="PF07195"/>
    </source>
</evidence>
<dbReference type="Pfam" id="PF02465">
    <property type="entry name" value="FliD_N"/>
    <property type="match status" value="1"/>
</dbReference>
<comment type="caution">
    <text evidence="8">The sequence shown here is derived from an EMBL/GenBank/DDBJ whole genome shotgun (WGS) entry which is preliminary data.</text>
</comment>
<organism evidence="8 9">
    <name type="scientific">Bowmanella pacifica</name>
    <dbReference type="NCBI Taxonomy" id="502051"/>
    <lineage>
        <taxon>Bacteria</taxon>
        <taxon>Pseudomonadati</taxon>
        <taxon>Pseudomonadota</taxon>
        <taxon>Gammaproteobacteria</taxon>
        <taxon>Alteromonadales</taxon>
        <taxon>Alteromonadaceae</taxon>
        <taxon>Bowmanella</taxon>
    </lineage>
</organism>
<dbReference type="GO" id="GO:0005576">
    <property type="term" value="C:extracellular region"/>
    <property type="evidence" value="ECO:0007669"/>
    <property type="project" value="UniProtKB-SubCell"/>
</dbReference>
<keyword evidence="9" id="KW-1185">Reference proteome</keyword>
<sequence length="428" mass="46031">MSSALSIDPAHLAQQYTQIERAAKDQSLQRKHNLFSSQIKAFNNLKSSLSDFLTKLENFQSDNSLLANQATSSNTALAVTADSNAVPGSYDIFVEQLAQAQQLAMTFDPDAPLATDGQLDIDVAGTTFSVDLATLGAGATVKELASAINNHADNSGVRATLMRSGTDTFLVLTSEESGLANQINLNFTAGADPAGADMSNALAGMQELTQAQDAIVKMGANSSVTITSSSNKMEGVIEGVTLDLKQAQSAGDSAIRVEVGQDNDATKENIQGFVDQYNAILASIDKDQSLKDDSLAKSMERQLRGAFQGTFEGKTLYSVGLEFDRFGKLKIDSGRLEKALADNPQQFTEMLTGPNGVMAKLETAIDPYASNFGIVSKKTQTLQASLDLVIDKQKRHDYSMDMTYKRYLSQFTQMQVTIAQLESSMGQF</sequence>
<keyword evidence="3" id="KW-0175">Coiled coil</keyword>
<reference evidence="8" key="1">
    <citation type="journal article" date="2014" name="Int. J. Syst. Evol. Microbiol.">
        <title>Complete genome sequence of Corynebacterium casei LMG S-19264T (=DSM 44701T), isolated from a smear-ripened cheese.</title>
        <authorList>
            <consortium name="US DOE Joint Genome Institute (JGI-PGF)"/>
            <person name="Walter F."/>
            <person name="Albersmeier A."/>
            <person name="Kalinowski J."/>
            <person name="Ruckert C."/>
        </authorList>
    </citation>
    <scope>NUCLEOTIDE SEQUENCE</scope>
    <source>
        <strain evidence="8">CGMCC 1.7086</strain>
    </source>
</reference>
<protein>
    <recommendedName>
        <fullName evidence="5">Flagellar hook-associated protein 2</fullName>
        <shortName evidence="5">HAP2</shortName>
    </recommendedName>
    <alternativeName>
        <fullName evidence="5">Flagellar cap protein</fullName>
    </alternativeName>
</protein>
<reference evidence="8" key="2">
    <citation type="submission" date="2020-09" db="EMBL/GenBank/DDBJ databases">
        <authorList>
            <person name="Sun Q."/>
            <person name="Zhou Y."/>
        </authorList>
    </citation>
    <scope>NUCLEOTIDE SEQUENCE</scope>
    <source>
        <strain evidence="8">CGMCC 1.7086</strain>
    </source>
</reference>
<feature type="domain" description="Flagellar hook-associated protein 2 N-terminal" evidence="6">
    <location>
        <begin position="7"/>
        <end position="101"/>
    </location>
</feature>
<evidence type="ECO:0000313" key="8">
    <source>
        <dbReference type="EMBL" id="GGO69341.1"/>
    </source>
</evidence>
<dbReference type="RefSeq" id="WP_188694251.1">
    <property type="nucleotide sequence ID" value="NZ_BMLS01000003.1"/>
</dbReference>
<name>A0A917YYN3_9ALTE</name>
<keyword evidence="5" id="KW-0964">Secreted</keyword>
<dbReference type="GO" id="GO:0007155">
    <property type="term" value="P:cell adhesion"/>
    <property type="evidence" value="ECO:0007669"/>
    <property type="project" value="InterPro"/>
</dbReference>
<evidence type="ECO:0000259" key="6">
    <source>
        <dbReference type="Pfam" id="PF02465"/>
    </source>
</evidence>
<dbReference type="Pfam" id="PF07195">
    <property type="entry name" value="FliD_C"/>
    <property type="match status" value="1"/>
</dbReference>
<dbReference type="GO" id="GO:0009421">
    <property type="term" value="C:bacterial-type flagellum filament cap"/>
    <property type="evidence" value="ECO:0007669"/>
    <property type="project" value="InterPro"/>
</dbReference>
<dbReference type="PANTHER" id="PTHR30288">
    <property type="entry name" value="FLAGELLAR CAP/ASSEMBLY PROTEIN FLID"/>
    <property type="match status" value="1"/>
</dbReference>
<comment type="similarity">
    <text evidence="1 5">Belongs to the FliD family.</text>
</comment>
<accession>A0A917YYN3</accession>
<keyword evidence="4 5" id="KW-0975">Bacterial flagellum</keyword>
<dbReference type="AlphaFoldDB" id="A0A917YYN3"/>
<keyword evidence="8" id="KW-0969">Cilium</keyword>
<proteinExistence type="inferred from homology"/>
<dbReference type="GO" id="GO:0071973">
    <property type="term" value="P:bacterial-type flagellum-dependent cell motility"/>
    <property type="evidence" value="ECO:0007669"/>
    <property type="project" value="TreeGrafter"/>
</dbReference>
<evidence type="ECO:0000256" key="1">
    <source>
        <dbReference type="ARBA" id="ARBA00009764"/>
    </source>
</evidence>
<dbReference type="PANTHER" id="PTHR30288:SF0">
    <property type="entry name" value="FLAGELLAR HOOK-ASSOCIATED PROTEIN 2"/>
    <property type="match status" value="1"/>
</dbReference>
<dbReference type="InterPro" id="IPR040026">
    <property type="entry name" value="FliD"/>
</dbReference>
<dbReference type="EMBL" id="BMLS01000003">
    <property type="protein sequence ID" value="GGO69341.1"/>
    <property type="molecule type" value="Genomic_DNA"/>
</dbReference>
<evidence type="ECO:0000256" key="5">
    <source>
        <dbReference type="RuleBase" id="RU362066"/>
    </source>
</evidence>
<dbReference type="GO" id="GO:0009424">
    <property type="term" value="C:bacterial-type flagellum hook"/>
    <property type="evidence" value="ECO:0007669"/>
    <property type="project" value="UniProtKB-UniRule"/>
</dbReference>